<keyword evidence="2" id="KW-0472">Membrane</keyword>
<name>A0A368V2Q5_9BACT</name>
<evidence type="ECO:0000256" key="2">
    <source>
        <dbReference type="SAM" id="Phobius"/>
    </source>
</evidence>
<evidence type="ECO:0000313" key="4">
    <source>
        <dbReference type="EMBL" id="RCW35382.1"/>
    </source>
</evidence>
<reference evidence="4 5" key="1">
    <citation type="submission" date="2018-07" db="EMBL/GenBank/DDBJ databases">
        <title>Freshwater and sediment microbial communities from various areas in North America, analyzing microbe dynamics in response to fracking.</title>
        <authorList>
            <person name="Lamendella R."/>
        </authorList>
    </citation>
    <scope>NUCLEOTIDE SEQUENCE [LARGE SCALE GENOMIC DNA]</scope>
    <source>
        <strain evidence="4 5">160A</strain>
    </source>
</reference>
<dbReference type="PANTHER" id="PTHR30576">
    <property type="entry name" value="COLANIC BIOSYNTHESIS UDP-GLUCOSE LIPID CARRIER TRANSFERASE"/>
    <property type="match status" value="1"/>
</dbReference>
<keyword evidence="5" id="KW-1185">Reference proteome</keyword>
<dbReference type="EMBL" id="QPIZ01000010">
    <property type="protein sequence ID" value="RCW35382.1"/>
    <property type="molecule type" value="Genomic_DNA"/>
</dbReference>
<organism evidence="4 5">
    <name type="scientific">Marinilabilia salmonicolor</name>
    <dbReference type="NCBI Taxonomy" id="989"/>
    <lineage>
        <taxon>Bacteria</taxon>
        <taxon>Pseudomonadati</taxon>
        <taxon>Bacteroidota</taxon>
        <taxon>Bacteroidia</taxon>
        <taxon>Marinilabiliales</taxon>
        <taxon>Marinilabiliaceae</taxon>
        <taxon>Marinilabilia</taxon>
    </lineage>
</organism>
<dbReference type="PANTHER" id="PTHR30576:SF20">
    <property type="entry name" value="QUINOVOSAMINEPHOSPHOTRANSFERAE-RELATED"/>
    <property type="match status" value="1"/>
</dbReference>
<keyword evidence="2" id="KW-1133">Transmembrane helix</keyword>
<dbReference type="RefSeq" id="WP_114437006.1">
    <property type="nucleotide sequence ID" value="NZ_QPIZ01000010.1"/>
</dbReference>
<feature type="transmembrane region" description="Helical" evidence="2">
    <location>
        <begin position="7"/>
        <end position="30"/>
    </location>
</feature>
<evidence type="ECO:0000259" key="3">
    <source>
        <dbReference type="Pfam" id="PF02397"/>
    </source>
</evidence>
<protein>
    <submittedName>
        <fullName evidence="4">Lipopolysaccharide/colanic/teichoic acid biosynthesis glycosyltransferase</fullName>
    </submittedName>
</protein>
<accession>A0A368V2Q5</accession>
<dbReference type="InterPro" id="IPR003362">
    <property type="entry name" value="Bact_transf"/>
</dbReference>
<keyword evidence="4" id="KW-0808">Transferase</keyword>
<dbReference type="Proteomes" id="UP000252733">
    <property type="component" value="Unassembled WGS sequence"/>
</dbReference>
<evidence type="ECO:0000256" key="1">
    <source>
        <dbReference type="ARBA" id="ARBA00006464"/>
    </source>
</evidence>
<dbReference type="AlphaFoldDB" id="A0A368V2Q5"/>
<sequence length="196" mass="22872">MKRIFDFCFAIVLLVLFLLPMLVISLLIVLESGFPVLFVQERIGKAGITFRMYKFRTMTVLKEAEKGRFDVGNASRVTVIGRFLRRSKLDELPQLLNVLKGDMSVVGPRPEVRQWVNAYPERWERVLKVKPGITDNASVYFRNEEQLLEQSDDPHKTYRDVILPKKLSFYEDYVSGHSFFKDFKIIFLTIKAVLFN</sequence>
<keyword evidence="2" id="KW-0812">Transmembrane</keyword>
<dbReference type="GO" id="GO:0016780">
    <property type="term" value="F:phosphotransferase activity, for other substituted phosphate groups"/>
    <property type="evidence" value="ECO:0007669"/>
    <property type="project" value="TreeGrafter"/>
</dbReference>
<comment type="caution">
    <text evidence="4">The sequence shown here is derived from an EMBL/GenBank/DDBJ whole genome shotgun (WGS) entry which is preliminary data.</text>
</comment>
<evidence type="ECO:0000313" key="5">
    <source>
        <dbReference type="Proteomes" id="UP000252733"/>
    </source>
</evidence>
<feature type="domain" description="Bacterial sugar transferase" evidence="3">
    <location>
        <begin position="2"/>
        <end position="194"/>
    </location>
</feature>
<comment type="similarity">
    <text evidence="1">Belongs to the bacterial sugar transferase family.</text>
</comment>
<gene>
    <name evidence="4" type="ORF">DFO77_110156</name>
</gene>
<dbReference type="Pfam" id="PF02397">
    <property type="entry name" value="Bac_transf"/>
    <property type="match status" value="1"/>
</dbReference>
<proteinExistence type="inferred from homology"/>